<feature type="region of interest" description="Disordered" evidence="1">
    <location>
        <begin position="1158"/>
        <end position="1206"/>
    </location>
</feature>
<feature type="region of interest" description="Disordered" evidence="1">
    <location>
        <begin position="638"/>
        <end position="673"/>
    </location>
</feature>
<feature type="region of interest" description="Disordered" evidence="1">
    <location>
        <begin position="43"/>
        <end position="64"/>
    </location>
</feature>
<feature type="compositionally biased region" description="Polar residues" evidence="1">
    <location>
        <begin position="510"/>
        <end position="528"/>
    </location>
</feature>
<sequence length="1643" mass="188867">ENFQDGVDLGAGYRKYQTEKSDLQVSATPSIIEPKSTQTHIKNISPQNVPTENTKETITESGHSGRHISPKILRLLKDYYHLYLLKSDNIQTNNSEIATTHKYSEDMPIRSKRMFIPGIHEKEQTGNQTFNHLLKNSALEQLPPDSEAVVKLNQKLNVEGKNFTIRKYEAIKQNVVHGMKEGSKFDRRVKKDSGFNISEYNTNASKLWTVRGKDPLNFLKNSIKYLKLNTADPTFPKFFHTSTNGTITRAGRGMAYGNNGSETTYFKSLDPPGKSPSKIKSLNKDKIQDFGHDTKGKEKEIITEGMGMRNDNTGSETNYFKTLDLPGNSSSKNKSLRNVKFLVFEPDTKYNEKNNYTVGVRMAYDNVAHDKKINEKQSLIKKKVAGKKTLALSDTIPLVMVLKEIKVKVNVINDNEEKSKQNSNETVKSDARMTKLSNKLILSEDEKLQDFLADQKINNEVKDIESKILKSSIDKTVENHSQIPGKMCNHSEGHDEIPKVRDERRKRMNNSENTQSYEQNQDNNNYSQGIIKNSNATTRFKREIKDIIHDTEEKSKHSSNETVKSEARRMTKPFNKLNSSKDENLQDLADQKSSTEIKDIERKILESFIVKTVENHGHIPGEMCNHSEGHDELPKVKHERKKRMNNSGKTQSYEQNRDNNNHSQGIIKNSNATTRFKREIKDIIHDAEEKSKHSSNETVKSEARRMAKSFIKLNSSKDEKLQDYLADQKSSTEIKDIERKILESFIDKTVENHGHIPGKMCNHSEGHDELPKIKHERKKRMNYSGKTQSYEQNQDNNHSQGIITNSNATTRFKRGIKDIIHDAEKKSKHSSNETVKSEARRLAKSFIKLNSSKDEKLQDYLADQKSSTEIKDIERKILESFIDKTVENHIPGKVCNHSEGHDELPKIKHERKKRMNYSGKTQSYEQNQDNNHSQGIITNSNATTRFKRGIKDIIHDAEKKSKHSSNETVKSEARRLAKSFIKLNSSKDEKLQDYLADQKSSTEIKDIERKILESFIDKTVENHIPGKVCNHSEGHDELPKIKHERKKRMNYSGKTQSYEQNQDNNHSQGIITNSNATTRFKREIKDIIHDAEEKSKHSYNGTVKSEARRMAKSSNELNSSKDEKLQDYLTDQKSSTEIKNIERKILKRFIDKTVENHGNIPGKMCNHSEGHDERPKIKNERKKRMNNSDKTQSYKQNEDNNNYSQGIIKNSNATTRFKREMNDTSFNMTTIKNMAFIKDTVTHKADFNTVSKMAAFIPFEHIILKNRIERFAKHFGNLTLEVKSQFNTLNNTEIVKNYIDQLDNLCDVLHGAFDVLNYTVKEFHKLLKLDSLQQKHNNKSVLKVDSNKSNYTKLNYTETDGFGNLTLEGKTQLNSSNNSGIMENGMAKLANFMNALHLTSNVLNNTVKIFHKLFKLDSLQQKSDNKSVLDADSHKSNSFVHEIESQEPYYTENEIKEELSKNIMKNDLKEIIESTRPSVNSILNTCSQINSIFQNLIIIIRQPLEASNLHMENENQDMLKMYNGTKAMNNPTILSLFKYTELENKTKTEGIQSDLHRFFHSMSNNTLKGHTDLVNNDNLSHDKGSFSFFAQNDTCKLSPRPTKLCKQACKKHDYKTGFCSELEYCYCLIPFNEHQSENLNQEF</sequence>
<organism evidence="2 3">
    <name type="scientific">Diploptera punctata</name>
    <name type="common">Pacific beetle cockroach</name>
    <dbReference type="NCBI Taxonomy" id="6984"/>
    <lineage>
        <taxon>Eukaryota</taxon>
        <taxon>Metazoa</taxon>
        <taxon>Ecdysozoa</taxon>
        <taxon>Arthropoda</taxon>
        <taxon>Hexapoda</taxon>
        <taxon>Insecta</taxon>
        <taxon>Pterygota</taxon>
        <taxon>Neoptera</taxon>
        <taxon>Polyneoptera</taxon>
        <taxon>Dictyoptera</taxon>
        <taxon>Blattodea</taxon>
        <taxon>Blaberoidea</taxon>
        <taxon>Blaberidae</taxon>
        <taxon>Diplopterinae</taxon>
        <taxon>Diploptera</taxon>
    </lineage>
</organism>
<accession>A0AAD7ZJM7</accession>
<feature type="region of interest" description="Disordered" evidence="1">
    <location>
        <begin position="789"/>
        <end position="808"/>
    </location>
</feature>
<feature type="compositionally biased region" description="Basic and acidic residues" evidence="1">
    <location>
        <begin position="489"/>
        <end position="505"/>
    </location>
</feature>
<gene>
    <name evidence="2" type="ORF">L9F63_023240</name>
</gene>
<dbReference type="Proteomes" id="UP001233999">
    <property type="component" value="Unassembled WGS sequence"/>
</dbReference>
<evidence type="ECO:0000256" key="1">
    <source>
        <dbReference type="SAM" id="MobiDB-lite"/>
    </source>
</evidence>
<comment type="caution">
    <text evidence="2">The sequence shown here is derived from an EMBL/GenBank/DDBJ whole genome shotgun (WGS) entry which is preliminary data.</text>
</comment>
<reference evidence="2" key="2">
    <citation type="submission" date="2023-05" db="EMBL/GenBank/DDBJ databases">
        <authorList>
            <person name="Fouks B."/>
        </authorList>
    </citation>
    <scope>NUCLEOTIDE SEQUENCE</scope>
    <source>
        <strain evidence="2">Stay&amp;Tobe</strain>
        <tissue evidence="2">Testes</tissue>
    </source>
</reference>
<feature type="region of interest" description="Disordered" evidence="1">
    <location>
        <begin position="1057"/>
        <end position="1077"/>
    </location>
</feature>
<feature type="compositionally biased region" description="Polar residues" evidence="1">
    <location>
        <begin position="645"/>
        <end position="654"/>
    </location>
</feature>
<feature type="compositionally biased region" description="Basic and acidic residues" evidence="1">
    <location>
        <begin position="579"/>
        <end position="590"/>
    </location>
</feature>
<feature type="compositionally biased region" description="Polar residues" evidence="1">
    <location>
        <begin position="661"/>
        <end position="673"/>
    </location>
</feature>
<feature type="region of interest" description="Disordered" evidence="1">
    <location>
        <begin position="550"/>
        <end position="590"/>
    </location>
</feature>
<evidence type="ECO:0000313" key="2">
    <source>
        <dbReference type="EMBL" id="KAJ9581581.1"/>
    </source>
</evidence>
<keyword evidence="3" id="KW-1185">Reference proteome</keyword>
<name>A0AAD7ZJM7_DIPPU</name>
<feature type="region of interest" description="Disordered" evidence="1">
    <location>
        <begin position="923"/>
        <end position="942"/>
    </location>
</feature>
<feature type="compositionally biased region" description="Polar residues" evidence="1">
    <location>
        <begin position="1188"/>
        <end position="1206"/>
    </location>
</feature>
<feature type="compositionally biased region" description="Polar residues" evidence="1">
    <location>
        <begin position="43"/>
        <end position="52"/>
    </location>
</feature>
<feature type="region of interest" description="Disordered" evidence="1">
    <location>
        <begin position="482"/>
        <end position="528"/>
    </location>
</feature>
<proteinExistence type="predicted"/>
<protein>
    <submittedName>
        <fullName evidence="2">Uncharacterized protein</fullName>
    </submittedName>
</protein>
<feature type="compositionally biased region" description="Basic and acidic residues" evidence="1">
    <location>
        <begin position="550"/>
        <end position="569"/>
    </location>
</feature>
<feature type="non-terminal residue" evidence="2">
    <location>
        <position position="1643"/>
    </location>
</feature>
<feature type="compositionally biased region" description="Basic and acidic residues" evidence="1">
    <location>
        <begin position="1166"/>
        <end position="1178"/>
    </location>
</feature>
<evidence type="ECO:0000313" key="3">
    <source>
        <dbReference type="Proteomes" id="UP001233999"/>
    </source>
</evidence>
<reference evidence="2" key="1">
    <citation type="journal article" date="2023" name="IScience">
        <title>Live-bearing cockroach genome reveals convergent evolutionary mechanisms linked to viviparity in insects and beyond.</title>
        <authorList>
            <person name="Fouks B."/>
            <person name="Harrison M.C."/>
            <person name="Mikhailova A.A."/>
            <person name="Marchal E."/>
            <person name="English S."/>
            <person name="Carruthers M."/>
            <person name="Jennings E.C."/>
            <person name="Chiamaka E.L."/>
            <person name="Frigard R.A."/>
            <person name="Pippel M."/>
            <person name="Attardo G.M."/>
            <person name="Benoit J.B."/>
            <person name="Bornberg-Bauer E."/>
            <person name="Tobe S.S."/>
        </authorList>
    </citation>
    <scope>NUCLEOTIDE SEQUENCE</scope>
    <source>
        <strain evidence="2">Stay&amp;Tobe</strain>
    </source>
</reference>
<feature type="region of interest" description="Disordered" evidence="1">
    <location>
        <begin position="1089"/>
        <end position="1128"/>
    </location>
</feature>
<dbReference type="EMBL" id="JASPKZ010007884">
    <property type="protein sequence ID" value="KAJ9581581.1"/>
    <property type="molecule type" value="Genomic_DNA"/>
</dbReference>